<sequence length="1423" mass="158319">MENDIRRKLFADAGSRGGTNFSQVTINLANPDTITSWSKGEVKNPETINYRTFKPEKGGLFCEKIFGPTKDWECSCGKFKRIKHKGIICDRCGVEVTKARVRRERMGHIDLAVPVTHIWFFKCMPSRLGMVLDMTARNLEKIIYYEDYIVTNPGDTPLLPKQILTDAEYRESKELYGDDFEASMGASAVKELLSQIVPEDLLEQLKGEMAATRSKANHKKIAKRMRLMEGFIANHSRPEWMIIETLPVIPPDLRPLVPLDGGRFATSDLNDLYRRVINRNNRLKNLLHLRTPDVIVRNEKRMLQEAVDSLLDNGRHGRAVTGASNRQLKSLSDMLKGKQGRFRQNLLGKRVDYSGRSVIVVGPELKLHQCGIPKQMAMVLFEPFIIRKLKDNGVAHTVRAAKKMIERGAPEVWDVLESVTKGHPVMLNRAPTLHRLSIQAFDPVLIEGKALRIHPLVCTAYNADFDGDQMAVHVPLSNEAQLECKLLLLSPNNILSPANGKPLCTPTQDMTLGCYYVTYLSKAAEMRATHLRSFDETAKAYYSAPKHTKKEKRIFDEFLADMRTVKCFEKYSDVLWALEKKSIKLQEIIKYKNPNFGQDTAWGEKDLKFIITTAGRCIFDQTWDDRLGFLNKTFTKKTLSDSINDAFDIIGRAKTVEVLDELKKTGFAFATRSGFSVATDDMIIPHEKQGLVDEAEIEVEEVRTQYKKGVITNNERYNKIIDIWTHCNSQVAKKLFQTIELNNGQEEINSVFAMMDSGARGSKDQIRQLAGMRGLMAKPSGEIIERPILSSFREGLTVLEYFISSHGARKGLADTALKTADSGYMTRKLVDVSQDVVISELDCGTAKGIQVAAIRVGDEVKVSLFDRIVGRVSVDDIHDPLAEGDMDTYMVRSGGVIDKHIAKDLEDRGIEDVKIRSVLTCESDRGVCSNCYGILLASDQIACKGDAVGIIAAQSIGEPGTQLTMRTFHVGGTASTAYKQPMIKPKSVGTVTYIDARLIGQEDGSQVVVNKNGKLAIVNADGVYEEEHQLVPGTQVFKKEGDTVKIDEMIAQWDPYNVPIITETKGRVHFLDLVDGVTLKREINAASGEEENVVLEHRDDLHPQLSIVDAEGNMLAHYSMPNGAHIIVEEGFDVVAGEVLAKIPRQSAKTKDITGGLPRVAEIFEARLPKNPATIATIDGYIEFGRVTKGKQQININDPENNLSESVLIPTTKRIIVHNGEFVRKGSTITDGSVVLQDMLEVCGAQELQEYLVNEVQDVYRAQGVEINDKHVEIVVRQMLRKIRIADSGSTAFLAGEQVDKKAFEKENERVLAEGGQPAEGVPVLLGVTKSSLETDSFISAASFQDTTRILTDAATLGKVDTLEGFKENVIMGHLIPAGTGIEEARDIKVVKIGHVEVVPDIDEDDEDEFSLLQSTNEMLSLD</sequence>
<dbReference type="InterPro" id="IPR044893">
    <property type="entry name" value="RNA_pol_Rpb1_clamp_domain"/>
</dbReference>
<dbReference type="SMART" id="SM00663">
    <property type="entry name" value="RPOLA_N"/>
    <property type="match status" value="1"/>
</dbReference>
<name>A0ABY7VY44_9BACT</name>
<dbReference type="NCBIfam" id="TIGR02386">
    <property type="entry name" value="rpoC_TIGR"/>
    <property type="match status" value="1"/>
</dbReference>
<dbReference type="Pfam" id="PF00623">
    <property type="entry name" value="RNA_pol_Rpb1_2"/>
    <property type="match status" value="1"/>
</dbReference>
<dbReference type="InterPro" id="IPR007081">
    <property type="entry name" value="RNA_pol_Rpb1_5"/>
</dbReference>
<feature type="binding site" evidence="7">
    <location>
        <position position="468"/>
    </location>
    <ligand>
        <name>Mg(2+)</name>
        <dbReference type="ChEBI" id="CHEBI:18420"/>
    </ligand>
</feature>
<feature type="binding site" evidence="7">
    <location>
        <position position="89"/>
    </location>
    <ligand>
        <name>Zn(2+)</name>
        <dbReference type="ChEBI" id="CHEBI:29105"/>
        <label>1</label>
    </ligand>
</feature>
<dbReference type="InterPro" id="IPR007066">
    <property type="entry name" value="RNA_pol_Rpb1_3"/>
</dbReference>
<dbReference type="Gene3D" id="4.10.860.120">
    <property type="entry name" value="RNA polymerase II, clamp domain"/>
    <property type="match status" value="1"/>
</dbReference>
<comment type="function">
    <text evidence="7 8">DNA-dependent RNA polymerase catalyzes the transcription of DNA into RNA using the four ribonucleoside triphosphates as substrates.</text>
</comment>
<organism evidence="10 11">
    <name type="scientific">Lentisphaera profundi</name>
    <dbReference type="NCBI Taxonomy" id="1658616"/>
    <lineage>
        <taxon>Bacteria</taxon>
        <taxon>Pseudomonadati</taxon>
        <taxon>Lentisphaerota</taxon>
        <taxon>Lentisphaeria</taxon>
        <taxon>Lentisphaerales</taxon>
        <taxon>Lentisphaeraceae</taxon>
        <taxon>Lentisphaera</taxon>
    </lineage>
</organism>
<feature type="binding site" evidence="7">
    <location>
        <position position="466"/>
    </location>
    <ligand>
        <name>Mg(2+)</name>
        <dbReference type="ChEBI" id="CHEBI:18420"/>
    </ligand>
</feature>
<comment type="catalytic activity">
    <reaction evidence="6 7 8">
        <text>RNA(n) + a ribonucleoside 5'-triphosphate = RNA(n+1) + diphosphate</text>
        <dbReference type="Rhea" id="RHEA:21248"/>
        <dbReference type="Rhea" id="RHEA-COMP:14527"/>
        <dbReference type="Rhea" id="RHEA-COMP:17342"/>
        <dbReference type="ChEBI" id="CHEBI:33019"/>
        <dbReference type="ChEBI" id="CHEBI:61557"/>
        <dbReference type="ChEBI" id="CHEBI:140395"/>
        <dbReference type="EC" id="2.7.7.6"/>
    </reaction>
</comment>
<evidence type="ECO:0000256" key="2">
    <source>
        <dbReference type="ARBA" id="ARBA00022679"/>
    </source>
</evidence>
<keyword evidence="2 7" id="KW-0808">Transferase</keyword>
<comment type="cofactor">
    <cofactor evidence="7">
        <name>Mg(2+)</name>
        <dbReference type="ChEBI" id="CHEBI:18420"/>
    </cofactor>
    <text evidence="7">Binds 1 Mg(2+) ion per subunit.</text>
</comment>
<comment type="cofactor">
    <cofactor evidence="7">
        <name>Zn(2+)</name>
        <dbReference type="ChEBI" id="CHEBI:29105"/>
    </cofactor>
    <text evidence="7">Binds 2 Zn(2+) ions per subunit.</text>
</comment>
<feature type="binding site" evidence="7">
    <location>
        <position position="928"/>
    </location>
    <ligand>
        <name>Zn(2+)</name>
        <dbReference type="ChEBI" id="CHEBI:29105"/>
        <label>2</label>
    </ligand>
</feature>
<dbReference type="InterPro" id="IPR000722">
    <property type="entry name" value="RNA_pol_asu"/>
</dbReference>
<dbReference type="InterPro" id="IPR045867">
    <property type="entry name" value="DNA-dir_RpoC_beta_prime"/>
</dbReference>
<dbReference type="Gene3D" id="1.10.1790.20">
    <property type="match status" value="1"/>
</dbReference>
<dbReference type="EC" id="2.7.7.6" evidence="7"/>
<evidence type="ECO:0000256" key="5">
    <source>
        <dbReference type="ARBA" id="ARBA00023163"/>
    </source>
</evidence>
<dbReference type="InterPro" id="IPR042102">
    <property type="entry name" value="RNA_pol_Rpb1_3_sf"/>
</dbReference>
<feature type="domain" description="RNA polymerase N-terminal" evidence="9">
    <location>
        <begin position="239"/>
        <end position="518"/>
    </location>
</feature>
<dbReference type="Gene3D" id="1.10.40.90">
    <property type="match status" value="1"/>
</dbReference>
<keyword evidence="1 7" id="KW-0240">DNA-directed RNA polymerase</keyword>
<dbReference type="PANTHER" id="PTHR19376">
    <property type="entry name" value="DNA-DIRECTED RNA POLYMERASE"/>
    <property type="match status" value="1"/>
</dbReference>
<dbReference type="InterPro" id="IPR012754">
    <property type="entry name" value="DNA-dir_RpoC_beta_prime_bact"/>
</dbReference>
<dbReference type="Gene3D" id="2.40.40.20">
    <property type="match status" value="1"/>
</dbReference>
<dbReference type="Gene3D" id="2.40.50.100">
    <property type="match status" value="3"/>
</dbReference>
<dbReference type="GO" id="GO:0003899">
    <property type="term" value="F:DNA-directed RNA polymerase activity"/>
    <property type="evidence" value="ECO:0007669"/>
    <property type="project" value="UniProtKB-EC"/>
</dbReference>
<keyword evidence="4 7" id="KW-0479">Metal-binding</keyword>
<dbReference type="PANTHER" id="PTHR19376:SF54">
    <property type="entry name" value="DNA-DIRECTED RNA POLYMERASE SUBUNIT BETA"/>
    <property type="match status" value="1"/>
</dbReference>
<dbReference type="InterPro" id="IPR006592">
    <property type="entry name" value="RNA_pol_N"/>
</dbReference>
<evidence type="ECO:0000256" key="1">
    <source>
        <dbReference type="ARBA" id="ARBA00022478"/>
    </source>
</evidence>
<feature type="binding site" evidence="7">
    <location>
        <position position="843"/>
    </location>
    <ligand>
        <name>Zn(2+)</name>
        <dbReference type="ChEBI" id="CHEBI:29105"/>
        <label>2</label>
    </ligand>
</feature>
<dbReference type="Gene3D" id="1.10.150.390">
    <property type="match status" value="1"/>
</dbReference>
<gene>
    <name evidence="7 10" type="primary">rpoC</name>
    <name evidence="10" type="ORF">PQO03_12815</name>
</gene>
<dbReference type="SUPFAM" id="SSF64484">
    <property type="entry name" value="beta and beta-prime subunits of DNA dependent RNA-polymerase"/>
    <property type="match status" value="1"/>
</dbReference>
<keyword evidence="7" id="KW-0862">Zinc</keyword>
<dbReference type="Pfam" id="PF04983">
    <property type="entry name" value="RNA_pol_Rpb1_3"/>
    <property type="match status" value="1"/>
</dbReference>
<proteinExistence type="inferred from homology"/>
<comment type="similarity">
    <text evidence="7 8">Belongs to the RNA polymerase beta' chain family.</text>
</comment>
<feature type="binding site" evidence="7">
    <location>
        <position position="931"/>
    </location>
    <ligand>
        <name>Zn(2+)</name>
        <dbReference type="ChEBI" id="CHEBI:29105"/>
        <label>2</label>
    </ligand>
</feature>
<dbReference type="Pfam" id="PF04998">
    <property type="entry name" value="RNA_pol_Rpb1_5"/>
    <property type="match status" value="1"/>
</dbReference>
<dbReference type="EMBL" id="CP117812">
    <property type="protein sequence ID" value="WDE98719.1"/>
    <property type="molecule type" value="Genomic_DNA"/>
</dbReference>
<dbReference type="GO" id="GO:0000428">
    <property type="term" value="C:DNA-directed RNA polymerase complex"/>
    <property type="evidence" value="ECO:0007669"/>
    <property type="project" value="UniProtKB-KW"/>
</dbReference>
<keyword evidence="7" id="KW-0460">Magnesium</keyword>
<dbReference type="Pfam" id="PF04997">
    <property type="entry name" value="RNA_pol_Rpb1_1"/>
    <property type="match status" value="1"/>
</dbReference>
<dbReference type="CDD" id="cd01609">
    <property type="entry name" value="RNAP_beta'_N"/>
    <property type="match status" value="1"/>
</dbReference>
<dbReference type="Proteomes" id="UP001214250">
    <property type="component" value="Chromosome 2"/>
</dbReference>
<feature type="binding site" evidence="7">
    <location>
        <position position="76"/>
    </location>
    <ligand>
        <name>Zn(2+)</name>
        <dbReference type="ChEBI" id="CHEBI:29105"/>
        <label>1</label>
    </ligand>
</feature>
<feature type="binding site" evidence="7">
    <location>
        <position position="74"/>
    </location>
    <ligand>
        <name>Zn(2+)</name>
        <dbReference type="ChEBI" id="CHEBI:29105"/>
        <label>1</label>
    </ligand>
</feature>
<feature type="binding site" evidence="7">
    <location>
        <position position="92"/>
    </location>
    <ligand>
        <name>Zn(2+)</name>
        <dbReference type="ChEBI" id="CHEBI:29105"/>
        <label>1</label>
    </ligand>
</feature>
<evidence type="ECO:0000259" key="9">
    <source>
        <dbReference type="SMART" id="SM00663"/>
    </source>
</evidence>
<dbReference type="Gene3D" id="1.10.274.100">
    <property type="entry name" value="RNA polymerase Rpb1, domain 3"/>
    <property type="match status" value="1"/>
</dbReference>
<reference evidence="10 11" key="1">
    <citation type="submission" date="2023-02" db="EMBL/GenBank/DDBJ databases">
        <title>Genome sequence of Lentisphaera profundi SAORIC-696.</title>
        <authorList>
            <person name="Kim e."/>
            <person name="Cho J.-C."/>
            <person name="Choi A."/>
            <person name="Kang I."/>
        </authorList>
    </citation>
    <scope>NUCLEOTIDE SEQUENCE [LARGE SCALE GENOMIC DNA]</scope>
    <source>
        <strain evidence="10 11">SAORIC-696</strain>
    </source>
</reference>
<feature type="binding site" evidence="7">
    <location>
        <position position="464"/>
    </location>
    <ligand>
        <name>Mg(2+)</name>
        <dbReference type="ChEBI" id="CHEBI:18420"/>
    </ligand>
</feature>
<feature type="binding site" evidence="7">
    <location>
        <position position="921"/>
    </location>
    <ligand>
        <name>Zn(2+)</name>
        <dbReference type="ChEBI" id="CHEBI:29105"/>
        <label>2</label>
    </ligand>
</feature>
<keyword evidence="11" id="KW-1185">Reference proteome</keyword>
<dbReference type="Pfam" id="PF05000">
    <property type="entry name" value="RNA_pol_Rpb1_4"/>
    <property type="match status" value="1"/>
</dbReference>
<evidence type="ECO:0000256" key="3">
    <source>
        <dbReference type="ARBA" id="ARBA00022695"/>
    </source>
</evidence>
<dbReference type="InterPro" id="IPR007080">
    <property type="entry name" value="RNA_pol_Rpb1_1"/>
</dbReference>
<protein>
    <recommendedName>
        <fullName evidence="7">DNA-directed RNA polymerase subunit beta'</fullName>
        <shortName evidence="7">RNAP subunit beta'</shortName>
        <ecNumber evidence="7">2.7.7.6</ecNumber>
    </recommendedName>
    <alternativeName>
        <fullName evidence="7">RNA polymerase subunit beta'</fullName>
    </alternativeName>
    <alternativeName>
        <fullName evidence="7">Transcriptase subunit beta'</fullName>
    </alternativeName>
</protein>
<comment type="subunit">
    <text evidence="7">The RNAP catalytic core consists of 2 alpha, 1 beta, 1 beta' and 1 omega subunit. When a sigma factor is associated with the core the holoenzyme is formed, which can initiate transcription.</text>
</comment>
<evidence type="ECO:0000256" key="6">
    <source>
        <dbReference type="ARBA" id="ARBA00048552"/>
    </source>
</evidence>
<evidence type="ECO:0000256" key="7">
    <source>
        <dbReference type="HAMAP-Rule" id="MF_01322"/>
    </source>
</evidence>
<dbReference type="RefSeq" id="WP_274153588.1">
    <property type="nucleotide sequence ID" value="NZ_CP117812.1"/>
</dbReference>
<dbReference type="Gene3D" id="1.10.132.30">
    <property type="match status" value="1"/>
</dbReference>
<keyword evidence="5 7" id="KW-0804">Transcription</keyword>
<evidence type="ECO:0000256" key="8">
    <source>
        <dbReference type="RuleBase" id="RU004279"/>
    </source>
</evidence>
<dbReference type="CDD" id="cd02655">
    <property type="entry name" value="RNAP_beta'_C"/>
    <property type="match status" value="1"/>
</dbReference>
<dbReference type="HAMAP" id="MF_01322">
    <property type="entry name" value="RNApol_bact_RpoC"/>
    <property type="match status" value="1"/>
</dbReference>
<evidence type="ECO:0000313" key="11">
    <source>
        <dbReference type="Proteomes" id="UP001214250"/>
    </source>
</evidence>
<dbReference type="InterPro" id="IPR007083">
    <property type="entry name" value="RNA_pol_Rpb1_4"/>
</dbReference>
<dbReference type="InterPro" id="IPR038120">
    <property type="entry name" value="Rpb1_funnel_sf"/>
</dbReference>
<evidence type="ECO:0000313" key="10">
    <source>
        <dbReference type="EMBL" id="WDE98719.1"/>
    </source>
</evidence>
<evidence type="ECO:0000256" key="4">
    <source>
        <dbReference type="ARBA" id="ARBA00022723"/>
    </source>
</evidence>
<accession>A0ABY7VY44</accession>
<keyword evidence="3 7" id="KW-0548">Nucleotidyltransferase</keyword>